<dbReference type="ExpressionAtlas" id="A0A1D6EFY0">
    <property type="expression patterns" value="baseline and differential"/>
</dbReference>
<dbReference type="AlphaFoldDB" id="A0A1D6EFY0"/>
<reference evidence="1" key="1">
    <citation type="submission" date="2015-12" db="EMBL/GenBank/DDBJ databases">
        <title>Update maize B73 reference genome by single molecule sequencing technologies.</title>
        <authorList>
            <consortium name="Maize Genome Sequencing Project"/>
            <person name="Ware D."/>
        </authorList>
    </citation>
    <scope>NUCLEOTIDE SEQUENCE [LARGE SCALE GENOMIC DNA]</scope>
    <source>
        <tissue evidence="1">Seedling</tissue>
    </source>
</reference>
<feature type="non-terminal residue" evidence="1">
    <location>
        <position position="54"/>
    </location>
</feature>
<name>A0A1D6EFY0_MAIZE</name>
<dbReference type="EMBL" id="CM007648">
    <property type="protein sequence ID" value="ONM19086.1"/>
    <property type="molecule type" value="Genomic_DNA"/>
</dbReference>
<sequence>MQILDIFCNQQYRLHSYMWFILHLYWLIWDKRLLFHNITTSRAVIILDFMCQYQ</sequence>
<protein>
    <submittedName>
        <fullName evidence="1">Uncharacterized protein</fullName>
    </submittedName>
</protein>
<dbReference type="InParanoid" id="A0A1D6EFY0"/>
<proteinExistence type="predicted"/>
<accession>A0A1D6EFY0</accession>
<organism evidence="1">
    <name type="scientific">Zea mays</name>
    <name type="common">Maize</name>
    <dbReference type="NCBI Taxonomy" id="4577"/>
    <lineage>
        <taxon>Eukaryota</taxon>
        <taxon>Viridiplantae</taxon>
        <taxon>Streptophyta</taxon>
        <taxon>Embryophyta</taxon>
        <taxon>Tracheophyta</taxon>
        <taxon>Spermatophyta</taxon>
        <taxon>Magnoliopsida</taxon>
        <taxon>Liliopsida</taxon>
        <taxon>Poales</taxon>
        <taxon>Poaceae</taxon>
        <taxon>PACMAD clade</taxon>
        <taxon>Panicoideae</taxon>
        <taxon>Andropogonodae</taxon>
        <taxon>Andropogoneae</taxon>
        <taxon>Tripsacinae</taxon>
        <taxon>Zea</taxon>
    </lineage>
</organism>
<gene>
    <name evidence="1" type="ORF">ZEAMMB73_Zm00001d004537</name>
</gene>
<evidence type="ECO:0000313" key="1">
    <source>
        <dbReference type="EMBL" id="ONM19086.1"/>
    </source>
</evidence>